<dbReference type="SUPFAM" id="SSF81301">
    <property type="entry name" value="Nucleotidyltransferase"/>
    <property type="match status" value="1"/>
</dbReference>
<keyword evidence="5" id="KW-0460">Magnesium</keyword>
<protein>
    <recommendedName>
        <fullName evidence="10">PAP-associated domain-containing protein</fullName>
    </recommendedName>
</protein>
<evidence type="ECO:0000313" key="8">
    <source>
        <dbReference type="EMBL" id="KAG8183262.1"/>
    </source>
</evidence>
<name>A0AAV6UFQ7_9ARAC</name>
<dbReference type="GO" id="GO:1990817">
    <property type="term" value="F:poly(A) RNA polymerase activity"/>
    <property type="evidence" value="ECO:0007669"/>
    <property type="project" value="TreeGrafter"/>
</dbReference>
<dbReference type="SUPFAM" id="SSF81631">
    <property type="entry name" value="PAP/OAS1 substrate-binding domain"/>
    <property type="match status" value="1"/>
</dbReference>
<evidence type="ECO:0000259" key="7">
    <source>
        <dbReference type="Pfam" id="PF22600"/>
    </source>
</evidence>
<accession>A0AAV6UFQ7</accession>
<dbReference type="Gene3D" id="1.10.1410.10">
    <property type="match status" value="1"/>
</dbReference>
<feature type="domain" description="PAP-associated" evidence="6">
    <location>
        <begin position="315"/>
        <end position="369"/>
    </location>
</feature>
<dbReference type="Gene3D" id="3.30.460.10">
    <property type="entry name" value="Beta Polymerase, domain 2"/>
    <property type="match status" value="1"/>
</dbReference>
<dbReference type="InterPro" id="IPR054708">
    <property type="entry name" value="MTPAP-like_central"/>
</dbReference>
<comment type="cofactor">
    <cofactor evidence="1">
        <name>Mn(2+)</name>
        <dbReference type="ChEBI" id="CHEBI:29035"/>
    </cofactor>
</comment>
<feature type="domain" description="Poly(A) RNA polymerase mitochondrial-like central palm" evidence="7">
    <location>
        <begin position="79"/>
        <end position="233"/>
    </location>
</feature>
<keyword evidence="4" id="KW-0479">Metal-binding</keyword>
<evidence type="ECO:0000256" key="1">
    <source>
        <dbReference type="ARBA" id="ARBA00001936"/>
    </source>
</evidence>
<reference evidence="8 9" key="1">
    <citation type="journal article" date="2022" name="Nat. Ecol. Evol.">
        <title>A masculinizing supergene underlies an exaggerated male reproductive morph in a spider.</title>
        <authorList>
            <person name="Hendrickx F."/>
            <person name="De Corte Z."/>
            <person name="Sonet G."/>
            <person name="Van Belleghem S.M."/>
            <person name="Kostlbacher S."/>
            <person name="Vangestel C."/>
        </authorList>
    </citation>
    <scope>NUCLEOTIDE SEQUENCE [LARGE SCALE GENOMIC DNA]</scope>
    <source>
        <strain evidence="8">W744_W776</strain>
    </source>
</reference>
<dbReference type="CDD" id="cd05402">
    <property type="entry name" value="NT_PAP_TUTase"/>
    <property type="match status" value="1"/>
</dbReference>
<gene>
    <name evidence="8" type="ORF">JTE90_006458</name>
</gene>
<dbReference type="AlphaFoldDB" id="A0AAV6UFQ7"/>
<keyword evidence="9" id="KW-1185">Reference proteome</keyword>
<evidence type="ECO:0008006" key="10">
    <source>
        <dbReference type="Google" id="ProtNLM"/>
    </source>
</evidence>
<dbReference type="Pfam" id="PF03828">
    <property type="entry name" value="PAP_assoc"/>
    <property type="match status" value="1"/>
</dbReference>
<dbReference type="GO" id="GO:0046872">
    <property type="term" value="F:metal ion binding"/>
    <property type="evidence" value="ECO:0007669"/>
    <property type="project" value="UniProtKB-KW"/>
</dbReference>
<comment type="cofactor">
    <cofactor evidence="2">
        <name>Mg(2+)</name>
        <dbReference type="ChEBI" id="CHEBI:18420"/>
    </cofactor>
</comment>
<evidence type="ECO:0000256" key="5">
    <source>
        <dbReference type="ARBA" id="ARBA00022842"/>
    </source>
</evidence>
<dbReference type="EMBL" id="JAFNEN010000425">
    <property type="protein sequence ID" value="KAG8183262.1"/>
    <property type="molecule type" value="Genomic_DNA"/>
</dbReference>
<evidence type="ECO:0000313" key="9">
    <source>
        <dbReference type="Proteomes" id="UP000827092"/>
    </source>
</evidence>
<comment type="caution">
    <text evidence="8">The sequence shown here is derived from an EMBL/GenBank/DDBJ whole genome shotgun (WGS) entry which is preliminary data.</text>
</comment>
<dbReference type="Proteomes" id="UP000827092">
    <property type="component" value="Unassembled WGS sequence"/>
</dbReference>
<keyword evidence="3" id="KW-0808">Transferase</keyword>
<evidence type="ECO:0000256" key="2">
    <source>
        <dbReference type="ARBA" id="ARBA00001946"/>
    </source>
</evidence>
<dbReference type="InterPro" id="IPR043519">
    <property type="entry name" value="NT_sf"/>
</dbReference>
<dbReference type="PANTHER" id="PTHR12271">
    <property type="entry name" value="POLY A POLYMERASE CID PAP -RELATED"/>
    <property type="match status" value="1"/>
</dbReference>
<dbReference type="InterPro" id="IPR002058">
    <property type="entry name" value="PAP_assoc"/>
</dbReference>
<organism evidence="8 9">
    <name type="scientific">Oedothorax gibbosus</name>
    <dbReference type="NCBI Taxonomy" id="931172"/>
    <lineage>
        <taxon>Eukaryota</taxon>
        <taxon>Metazoa</taxon>
        <taxon>Ecdysozoa</taxon>
        <taxon>Arthropoda</taxon>
        <taxon>Chelicerata</taxon>
        <taxon>Arachnida</taxon>
        <taxon>Araneae</taxon>
        <taxon>Araneomorphae</taxon>
        <taxon>Entelegynae</taxon>
        <taxon>Araneoidea</taxon>
        <taxon>Linyphiidae</taxon>
        <taxon>Erigoninae</taxon>
        <taxon>Oedothorax</taxon>
    </lineage>
</organism>
<dbReference type="PANTHER" id="PTHR12271:SF127">
    <property type="entry name" value="SPECKLE TARGETED PIP5K1A-REGULATED POLY(A) POLYMERASE"/>
    <property type="match status" value="1"/>
</dbReference>
<evidence type="ECO:0000256" key="4">
    <source>
        <dbReference type="ARBA" id="ARBA00022723"/>
    </source>
</evidence>
<evidence type="ECO:0000256" key="3">
    <source>
        <dbReference type="ARBA" id="ARBA00022679"/>
    </source>
</evidence>
<evidence type="ECO:0000259" key="6">
    <source>
        <dbReference type="Pfam" id="PF03828"/>
    </source>
</evidence>
<dbReference type="Pfam" id="PF22600">
    <property type="entry name" value="MTPAP-like_central"/>
    <property type="match status" value="1"/>
</dbReference>
<proteinExistence type="predicted"/>
<sequence length="570" mass="65037">MIFRRISYFLEAEKNLNTPSFLQPNVEAKIAIGACKFHCTPVVQDQFFKFVKKSRSAKADKDLSHTYLKEVLQNCKSVSDQWDAFHSYVQLTPEDVSRRQNTCHEIEDILKRVFAKSSLKIIGSTVTGLGLKGCDLDLSFQTSDCDSLLDTPELGESIVMTKDIIDGKVPVSTFPQLNPKQKLHFLNRILKESNVAGTIIPGHCPILSFPYNGFDVDLGINNISGIQGTNFMKLCGKLDSRVAPLFRCITYWAKHYKLCGGAMKFKSYGLFLLLVFFLQARGVLPTVEVMLQKAGLQETKSWLYESSHPKLSTEELLQEFFFCYANFDFSYVICTSTCELIKGDEFVKKSKNENFELNSISIQDPLNPDWNVTRTVNWKHCRHFAAELLSACEIFQEKWNPSPNSGPFGLLALIDTPFTSKDLKNTKMVNINIHVSSPEDGQAKSRKVYEMFRDGLGFQCDKLQQSGLQDEGTTLVSRFQCVASDTWFGRSSFEFMHRNDDVGFWAKELQISKHMTSMEKSERRTDFEFLCECRIQDGCLHVMIKPEDSEIFIPKLAIFLKHYILKCIDK</sequence>
<dbReference type="GO" id="GO:0031123">
    <property type="term" value="P:RNA 3'-end processing"/>
    <property type="evidence" value="ECO:0007669"/>
    <property type="project" value="TreeGrafter"/>
</dbReference>